<keyword evidence="1" id="KW-0067">ATP-binding</keyword>
<dbReference type="Pfam" id="PF00069">
    <property type="entry name" value="Pkinase"/>
    <property type="match status" value="1"/>
</dbReference>
<dbReference type="InterPro" id="IPR052751">
    <property type="entry name" value="Plant_MAPKKK"/>
</dbReference>
<dbReference type="SMART" id="SM00220">
    <property type="entry name" value="S_TKc"/>
    <property type="match status" value="1"/>
</dbReference>
<comment type="caution">
    <text evidence="4">The sequence shown here is derived from an EMBL/GenBank/DDBJ whole genome shotgun (WGS) entry which is preliminary data.</text>
</comment>
<dbReference type="PATRIC" id="fig|44252.3.peg.6473"/>
<dbReference type="AlphaFoldDB" id="A0A090XHR3"/>
<dbReference type="PANTHER" id="PTHR48011">
    <property type="entry name" value="CCR4-NOT TRANSCRIPTIONAL COMPLEX SUBUNIT CAF120-RELATED"/>
    <property type="match status" value="1"/>
</dbReference>
<dbReference type="STRING" id="44252.DJ90_6173"/>
<keyword evidence="1" id="KW-0547">Nucleotide-binding</keyword>
<feature type="domain" description="Protein kinase" evidence="3">
    <location>
        <begin position="31"/>
        <end position="304"/>
    </location>
</feature>
<keyword evidence="4" id="KW-0418">Kinase</keyword>
<dbReference type="InterPro" id="IPR000719">
    <property type="entry name" value="Prot_kinase_dom"/>
</dbReference>
<feature type="transmembrane region" description="Helical" evidence="2">
    <location>
        <begin position="298"/>
        <end position="318"/>
    </location>
</feature>
<evidence type="ECO:0000256" key="2">
    <source>
        <dbReference type="SAM" id="Phobius"/>
    </source>
</evidence>
<proteinExistence type="predicted"/>
<protein>
    <submittedName>
        <fullName evidence="4">Kinase domain protein</fullName>
    </submittedName>
</protein>
<dbReference type="HOGENOM" id="CLU_074074_0_0_9"/>
<dbReference type="PROSITE" id="PS50011">
    <property type="entry name" value="PROTEIN_KINASE_DOM"/>
    <property type="match status" value="1"/>
</dbReference>
<keyword evidence="4" id="KW-0808">Transferase</keyword>
<keyword evidence="2" id="KW-0472">Membrane</keyword>
<sequence>MEAMAFSETTSFKLNLPQGTRISGRWKGGRYVVQRLLGKGANGVVYLVKQEKNAKLYALKLGFDTLDIQSEINVLKALQRQRWRRGAAERDLAYLVEVDDFTYRGREIPFYVMRYVQGEPLSAFLARRGGRWLDVAGYNLLQQLRRLHGSGWVFGDLKPENVLVAAYGEVELIDYGGVTAIGHSVKQFTEWYDRGFWDAGSRSADPGYDLFSFAVVCIHLLAERPLKKAAIQLPQTRSRQDLLAIINSTPQLVPYRGWLQKAINGEFADTQEACRQWKELVSANFSPKRKARPSTPRWILGAFAVSLTLLACALYLTLRF</sequence>
<feature type="binding site" evidence="1">
    <location>
        <position position="60"/>
    </location>
    <ligand>
        <name>ATP</name>
        <dbReference type="ChEBI" id="CHEBI:30616"/>
    </ligand>
</feature>
<gene>
    <name evidence="4" type="ORF">DJ90_6173</name>
</gene>
<dbReference type="InterPro" id="IPR011009">
    <property type="entry name" value="Kinase-like_dom_sf"/>
</dbReference>
<name>A0A090XHR3_PAEMA</name>
<dbReference type="SUPFAM" id="SSF56112">
    <property type="entry name" value="Protein kinase-like (PK-like)"/>
    <property type="match status" value="1"/>
</dbReference>
<dbReference type="Proteomes" id="UP000029278">
    <property type="component" value="Unassembled WGS sequence"/>
</dbReference>
<dbReference type="EMBL" id="JMQA01000061">
    <property type="protein sequence ID" value="KFM84958.1"/>
    <property type="molecule type" value="Genomic_DNA"/>
</dbReference>
<keyword evidence="5" id="KW-1185">Reference proteome</keyword>
<dbReference type="Gene3D" id="1.10.510.10">
    <property type="entry name" value="Transferase(Phosphotransferase) domain 1"/>
    <property type="match status" value="1"/>
</dbReference>
<dbReference type="GO" id="GO:0005524">
    <property type="term" value="F:ATP binding"/>
    <property type="evidence" value="ECO:0007669"/>
    <property type="project" value="UniProtKB-UniRule"/>
</dbReference>
<dbReference type="GO" id="GO:0007165">
    <property type="term" value="P:signal transduction"/>
    <property type="evidence" value="ECO:0007669"/>
    <property type="project" value="TreeGrafter"/>
</dbReference>
<dbReference type="Gene3D" id="3.30.200.20">
    <property type="entry name" value="Phosphorylase Kinase, domain 1"/>
    <property type="match status" value="1"/>
</dbReference>
<keyword evidence="2" id="KW-0812">Transmembrane</keyword>
<evidence type="ECO:0000259" key="3">
    <source>
        <dbReference type="PROSITE" id="PS50011"/>
    </source>
</evidence>
<keyword evidence="2" id="KW-1133">Transmembrane helix</keyword>
<evidence type="ECO:0000313" key="5">
    <source>
        <dbReference type="Proteomes" id="UP000029278"/>
    </source>
</evidence>
<dbReference type="InterPro" id="IPR017441">
    <property type="entry name" value="Protein_kinase_ATP_BS"/>
</dbReference>
<dbReference type="PROSITE" id="PS00107">
    <property type="entry name" value="PROTEIN_KINASE_ATP"/>
    <property type="match status" value="1"/>
</dbReference>
<evidence type="ECO:0000313" key="4">
    <source>
        <dbReference type="EMBL" id="KFM84958.1"/>
    </source>
</evidence>
<dbReference type="PANTHER" id="PTHR48011:SF4">
    <property type="entry name" value="MITOGEN-ACTIVATED PROTEIN KINASE KINASE KINASE 19"/>
    <property type="match status" value="1"/>
</dbReference>
<evidence type="ECO:0000256" key="1">
    <source>
        <dbReference type="PROSITE-ProRule" id="PRU10141"/>
    </source>
</evidence>
<organism evidence="4 5">
    <name type="scientific">Paenibacillus macerans</name>
    <name type="common">Bacillus macerans</name>
    <dbReference type="NCBI Taxonomy" id="44252"/>
    <lineage>
        <taxon>Bacteria</taxon>
        <taxon>Bacillati</taxon>
        <taxon>Bacillota</taxon>
        <taxon>Bacilli</taxon>
        <taxon>Bacillales</taxon>
        <taxon>Paenibacillaceae</taxon>
        <taxon>Paenibacillus</taxon>
    </lineage>
</organism>
<reference evidence="4 5" key="1">
    <citation type="submission" date="2014-04" db="EMBL/GenBank/DDBJ databases">
        <authorList>
            <person name="Bishop-Lilly K.A."/>
            <person name="Broomall S.M."/>
            <person name="Chain P.S."/>
            <person name="Chertkov O."/>
            <person name="Coyne S.R."/>
            <person name="Daligault H.E."/>
            <person name="Davenport K.W."/>
            <person name="Erkkila T."/>
            <person name="Frey K.G."/>
            <person name="Gibbons H.S."/>
            <person name="Gu W."/>
            <person name="Jaissle J."/>
            <person name="Johnson S.L."/>
            <person name="Koroleva G.I."/>
            <person name="Ladner J.T."/>
            <person name="Lo C.-C."/>
            <person name="Minogue T.D."/>
            <person name="Munk C."/>
            <person name="Palacios G.F."/>
            <person name="Redden C.L."/>
            <person name="Rosenzweig C.N."/>
            <person name="Scholz M.B."/>
            <person name="Teshima H."/>
            <person name="Xu Y."/>
        </authorList>
    </citation>
    <scope>NUCLEOTIDE SEQUENCE [LARGE SCALE GENOMIC DNA]</scope>
    <source>
        <strain evidence="4 5">8244</strain>
    </source>
</reference>
<dbReference type="GO" id="GO:0004672">
    <property type="term" value="F:protein kinase activity"/>
    <property type="evidence" value="ECO:0007669"/>
    <property type="project" value="InterPro"/>
</dbReference>
<accession>A0A090XHR3</accession>